<organism evidence="2">
    <name type="scientific">uncultured Friedmanniella sp</name>
    <dbReference type="NCBI Taxonomy" id="335381"/>
    <lineage>
        <taxon>Bacteria</taxon>
        <taxon>Bacillati</taxon>
        <taxon>Actinomycetota</taxon>
        <taxon>Actinomycetes</taxon>
        <taxon>Propionibacteriales</taxon>
        <taxon>Nocardioidaceae</taxon>
        <taxon>Friedmanniella</taxon>
        <taxon>environmental samples</taxon>
    </lineage>
</organism>
<proteinExistence type="predicted"/>
<protein>
    <submittedName>
        <fullName evidence="2">Transcriptional regulator</fullName>
    </submittedName>
</protein>
<name>A0A6J4KFZ9_9ACTN</name>
<evidence type="ECO:0000313" key="2">
    <source>
        <dbReference type="EMBL" id="CAA9304952.1"/>
    </source>
</evidence>
<gene>
    <name evidence="2" type="ORF">AVDCRST_MAG48-1624</name>
</gene>
<dbReference type="EMBL" id="CADCTS010000236">
    <property type="protein sequence ID" value="CAA9304952.1"/>
    <property type="molecule type" value="Genomic_DNA"/>
</dbReference>
<feature type="region of interest" description="Disordered" evidence="1">
    <location>
        <begin position="1"/>
        <end position="45"/>
    </location>
</feature>
<evidence type="ECO:0000256" key="1">
    <source>
        <dbReference type="SAM" id="MobiDB-lite"/>
    </source>
</evidence>
<dbReference type="AlphaFoldDB" id="A0A6J4KFZ9"/>
<sequence length="45" mass="4440">HHGQPGDVRRRVAGGHPVPGHGRGRARAAGGGRRAGRAAVGLAGL</sequence>
<feature type="non-terminal residue" evidence="2">
    <location>
        <position position="1"/>
    </location>
</feature>
<accession>A0A6J4KFZ9</accession>
<reference evidence="2" key="1">
    <citation type="submission" date="2020-02" db="EMBL/GenBank/DDBJ databases">
        <authorList>
            <person name="Meier V. D."/>
        </authorList>
    </citation>
    <scope>NUCLEOTIDE SEQUENCE</scope>
    <source>
        <strain evidence="2">AVDCRST_MAG48</strain>
    </source>
</reference>
<feature type="non-terminal residue" evidence="2">
    <location>
        <position position="45"/>
    </location>
</feature>